<keyword evidence="4" id="KW-1185">Reference proteome</keyword>
<dbReference type="AlphaFoldDB" id="A0A1H9XNA1"/>
<dbReference type="InterPro" id="IPR005693">
    <property type="entry name" value="Mce"/>
</dbReference>
<evidence type="ECO:0000259" key="2">
    <source>
        <dbReference type="Pfam" id="PF11887"/>
    </source>
</evidence>
<feature type="domain" description="Mammalian cell entry C-terminal" evidence="2">
    <location>
        <begin position="120"/>
        <end position="288"/>
    </location>
</feature>
<protein>
    <submittedName>
        <fullName evidence="3">Phospholipid/cholesterol/gamma-HCH transport system substrate-binding protein</fullName>
    </submittedName>
</protein>
<reference evidence="4" key="1">
    <citation type="submission" date="2016-10" db="EMBL/GenBank/DDBJ databases">
        <authorList>
            <person name="Varghese N."/>
            <person name="Submissions S."/>
        </authorList>
    </citation>
    <scope>NUCLEOTIDE SEQUENCE [LARGE SCALE GENOMIC DNA]</scope>
    <source>
        <strain evidence="4">DSM 44260</strain>
    </source>
</reference>
<dbReference type="EMBL" id="FOGI01000017">
    <property type="protein sequence ID" value="SES47581.1"/>
    <property type="molecule type" value="Genomic_DNA"/>
</dbReference>
<evidence type="ECO:0000313" key="4">
    <source>
        <dbReference type="Proteomes" id="UP000199051"/>
    </source>
</evidence>
<proteinExistence type="predicted"/>
<evidence type="ECO:0000259" key="1">
    <source>
        <dbReference type="Pfam" id="PF02470"/>
    </source>
</evidence>
<name>A0A1H9XNA1_9PSEU</name>
<dbReference type="InterPro" id="IPR052336">
    <property type="entry name" value="MlaD_Phospholipid_Transporter"/>
</dbReference>
<dbReference type="InterPro" id="IPR003399">
    <property type="entry name" value="Mce/MlaD"/>
</dbReference>
<dbReference type="PANTHER" id="PTHR33371:SF15">
    <property type="entry name" value="LIPOPROTEIN LPRN"/>
    <property type="match status" value="1"/>
</dbReference>
<feature type="domain" description="Mce/MlaD" evidence="1">
    <location>
        <begin position="35"/>
        <end position="111"/>
    </location>
</feature>
<evidence type="ECO:0000313" key="3">
    <source>
        <dbReference type="EMBL" id="SES47581.1"/>
    </source>
</evidence>
<dbReference type="InterPro" id="IPR024516">
    <property type="entry name" value="Mce_C"/>
</dbReference>
<sequence length="321" mass="34012">MRVLTLLLVAILASGCGSGLYGVDLPGGADVGDRPYRVAAVFRDVLDLVPQAGVQVEDVPVGEVERIDLEPDGRSARVTMVVNGSVRLSGTALARLRQSSVLGEKFVELDDPVEEARAGTLVDGAVIPLERTNRNPEIEEVFGALSMLLNGGGVAQLREITRELNNALGGNTGDIRALLSNLDTFAGGLDTHRAEITRALDGLDRLSRSLGERAPRIAGLLDGLGPGIQVLVDQRGQFVGMLTALDSLSGVATDTVTRVRADLVASLRALEPTLRQLEKAGNQLPQAMDLLFTFPFTDAALDAIKGDYLNAHLAFDSRGGR</sequence>
<dbReference type="STRING" id="155974.SAMN04487818_117110"/>
<gene>
    <name evidence="3" type="ORF">SAMN04487818_117110</name>
</gene>
<dbReference type="NCBIfam" id="TIGR00996">
    <property type="entry name" value="Mtu_fam_mce"/>
    <property type="match status" value="1"/>
</dbReference>
<accession>A0A1H9XNA1</accession>
<dbReference type="Pfam" id="PF11887">
    <property type="entry name" value="Mce4_CUP1"/>
    <property type="match status" value="1"/>
</dbReference>
<dbReference type="Pfam" id="PF02470">
    <property type="entry name" value="MlaD"/>
    <property type="match status" value="1"/>
</dbReference>
<dbReference type="Proteomes" id="UP000199051">
    <property type="component" value="Unassembled WGS sequence"/>
</dbReference>
<organism evidence="3 4">
    <name type="scientific">Actinokineospora terrae</name>
    <dbReference type="NCBI Taxonomy" id="155974"/>
    <lineage>
        <taxon>Bacteria</taxon>
        <taxon>Bacillati</taxon>
        <taxon>Actinomycetota</taxon>
        <taxon>Actinomycetes</taxon>
        <taxon>Pseudonocardiales</taxon>
        <taxon>Pseudonocardiaceae</taxon>
        <taxon>Actinokineospora</taxon>
    </lineage>
</organism>
<dbReference type="GO" id="GO:0005576">
    <property type="term" value="C:extracellular region"/>
    <property type="evidence" value="ECO:0007669"/>
    <property type="project" value="TreeGrafter"/>
</dbReference>
<dbReference type="PROSITE" id="PS51257">
    <property type="entry name" value="PROKAR_LIPOPROTEIN"/>
    <property type="match status" value="1"/>
</dbReference>
<dbReference type="PANTHER" id="PTHR33371">
    <property type="entry name" value="INTERMEMBRANE PHOSPHOLIPID TRANSPORT SYSTEM BINDING PROTEIN MLAD-RELATED"/>
    <property type="match status" value="1"/>
</dbReference>
<dbReference type="RefSeq" id="WP_092786444.1">
    <property type="nucleotide sequence ID" value="NZ_FOGI01000017.1"/>
</dbReference>